<name>A0A0R2KK58_LACAM</name>
<dbReference type="PANTHER" id="PTHR36984">
    <property type="entry name" value="CRISPR-ASSOCIATED ENDORIBONUCLEASE CAS6 1"/>
    <property type="match status" value="1"/>
</dbReference>
<dbReference type="NCBIfam" id="TIGR01877">
    <property type="entry name" value="cas_cas6"/>
    <property type="match status" value="1"/>
</dbReference>
<dbReference type="InterPro" id="IPR045747">
    <property type="entry name" value="CRISPR-assoc_prot_Cas6_N_sf"/>
</dbReference>
<evidence type="ECO:0000256" key="1">
    <source>
        <dbReference type="ARBA" id="ARBA00023118"/>
    </source>
</evidence>
<accession>A0A0R2KK58</accession>
<sequence length="251" mass="28418">MRFGIPIHLLPKNSEEKEIKINIDYDAYILSLIKTGLSTENPALFKELFGKPTQKNYSTSVFFPNATFTKDNIVLDKNGEMKLYFSTANTNLAINFYNSFVYLDHLDAEKLPFGHSYLADVKKLYTVELPKITKDRVILKTMSPIVIRNDEGRFISCPNDSTEEGLAEFNDALRRNTFNKLRDNESLASTVKGLKFKPIKMRKTVRKSFGLNIECTKGIFELEGNPTLLNFIQESGLGEKTGTFSGMISLA</sequence>
<dbReference type="GO" id="GO:0016788">
    <property type="term" value="F:hydrolase activity, acting on ester bonds"/>
    <property type="evidence" value="ECO:0007669"/>
    <property type="project" value="InterPro"/>
</dbReference>
<dbReference type="AlphaFoldDB" id="A0A0R2KK58"/>
<dbReference type="Gene3D" id="3.30.70.1900">
    <property type="match status" value="1"/>
</dbReference>
<dbReference type="InterPro" id="IPR049435">
    <property type="entry name" value="Cas_Cas6_C"/>
</dbReference>
<dbReference type="PANTHER" id="PTHR36984:SF3">
    <property type="entry name" value="CRISPR-ASSOCIATED ENDORIBONUCLEASE CAS6"/>
    <property type="match status" value="1"/>
</dbReference>
<dbReference type="GO" id="GO:0051607">
    <property type="term" value="P:defense response to virus"/>
    <property type="evidence" value="ECO:0007669"/>
    <property type="project" value="UniProtKB-KW"/>
</dbReference>
<feature type="domain" description="CRISPR associated protein Cas6 C-terminal" evidence="2">
    <location>
        <begin position="129"/>
        <end position="248"/>
    </location>
</feature>
<dbReference type="InterPro" id="IPR010156">
    <property type="entry name" value="CRISPR-assoc_prot_Cas6"/>
</dbReference>
<evidence type="ECO:0000313" key="4">
    <source>
        <dbReference type="Proteomes" id="UP000051529"/>
    </source>
</evidence>
<dbReference type="Gene3D" id="3.30.70.1890">
    <property type="match status" value="1"/>
</dbReference>
<protein>
    <recommendedName>
        <fullName evidence="2">CRISPR associated protein Cas6 C-terminal domain-containing protein</fullName>
    </recommendedName>
</protein>
<proteinExistence type="predicted"/>
<dbReference type="PATRIC" id="fig|695563.3.peg.872"/>
<dbReference type="RefSeq" id="WP_056985576.1">
    <property type="nucleotide sequence ID" value="NZ_JQBQ01000027.1"/>
</dbReference>
<gene>
    <name evidence="3" type="ORF">IV44_GL000820</name>
</gene>
<dbReference type="CDD" id="cd21140">
    <property type="entry name" value="Cas6_I-like"/>
    <property type="match status" value="1"/>
</dbReference>
<dbReference type="Proteomes" id="UP000051529">
    <property type="component" value="Unassembled WGS sequence"/>
</dbReference>
<evidence type="ECO:0000259" key="2">
    <source>
        <dbReference type="Pfam" id="PF01881"/>
    </source>
</evidence>
<keyword evidence="1" id="KW-0051">Antiviral defense</keyword>
<dbReference type="Pfam" id="PF01881">
    <property type="entry name" value="Cas_Cas6_C"/>
    <property type="match status" value="1"/>
</dbReference>
<organism evidence="3 4">
    <name type="scientific">Lactobacillus amylovorus subsp. animalium DSM 16698</name>
    <dbReference type="NCBI Taxonomy" id="695563"/>
    <lineage>
        <taxon>Bacteria</taxon>
        <taxon>Bacillati</taxon>
        <taxon>Bacillota</taxon>
        <taxon>Bacilli</taxon>
        <taxon>Lactobacillales</taxon>
        <taxon>Lactobacillaceae</taxon>
        <taxon>Lactobacillus</taxon>
        <taxon>Lactobacillus amylovorus subsp. animalium</taxon>
    </lineage>
</organism>
<reference evidence="3 4" key="1">
    <citation type="journal article" date="2015" name="Genome Announc.">
        <title>Expanding the biotechnology potential of lactobacilli through comparative genomics of 213 strains and associated genera.</title>
        <authorList>
            <person name="Sun Z."/>
            <person name="Harris H.M."/>
            <person name="McCann A."/>
            <person name="Guo C."/>
            <person name="Argimon S."/>
            <person name="Zhang W."/>
            <person name="Yang X."/>
            <person name="Jeffery I.B."/>
            <person name="Cooney J.C."/>
            <person name="Kagawa T.F."/>
            <person name="Liu W."/>
            <person name="Song Y."/>
            <person name="Salvetti E."/>
            <person name="Wrobel A."/>
            <person name="Rasinkangas P."/>
            <person name="Parkhill J."/>
            <person name="Rea M.C."/>
            <person name="O'Sullivan O."/>
            <person name="Ritari J."/>
            <person name="Douillard F.P."/>
            <person name="Paul Ross R."/>
            <person name="Yang R."/>
            <person name="Briner A.E."/>
            <person name="Felis G.E."/>
            <person name="de Vos W.M."/>
            <person name="Barrangou R."/>
            <person name="Klaenhammer T.R."/>
            <person name="Caufield P.W."/>
            <person name="Cui Y."/>
            <person name="Zhang H."/>
            <person name="O'Toole P.W."/>
        </authorList>
    </citation>
    <scope>NUCLEOTIDE SEQUENCE [LARGE SCALE GENOMIC DNA]</scope>
    <source>
        <strain evidence="3 4">DSM 16698</strain>
    </source>
</reference>
<evidence type="ECO:0000313" key="3">
    <source>
        <dbReference type="EMBL" id="KRN89745.1"/>
    </source>
</evidence>
<dbReference type="EMBL" id="JQBQ01000027">
    <property type="protein sequence ID" value="KRN89745.1"/>
    <property type="molecule type" value="Genomic_DNA"/>
</dbReference>
<comment type="caution">
    <text evidence="3">The sequence shown here is derived from an EMBL/GenBank/DDBJ whole genome shotgun (WGS) entry which is preliminary data.</text>
</comment>